<keyword evidence="11 16" id="KW-1133">Transmembrane helix</keyword>
<dbReference type="EC" id="2.7.13.3" evidence="3"/>
<proteinExistence type="predicted"/>
<protein>
    <recommendedName>
        <fullName evidence="3">histidine kinase</fullName>
        <ecNumber evidence="3">2.7.13.3</ecNumber>
    </recommendedName>
</protein>
<dbReference type="GO" id="GO:0005524">
    <property type="term" value="F:ATP binding"/>
    <property type="evidence" value="ECO:0007669"/>
    <property type="project" value="UniProtKB-KW"/>
</dbReference>
<dbReference type="OrthoDB" id="7568856at2"/>
<dbReference type="CDD" id="cd00082">
    <property type="entry name" value="HisKA"/>
    <property type="match status" value="1"/>
</dbReference>
<dbReference type="InterPro" id="IPR004358">
    <property type="entry name" value="Sig_transdc_His_kin-like_C"/>
</dbReference>
<keyword evidence="5" id="KW-0597">Phosphoprotein</keyword>
<evidence type="ECO:0000256" key="1">
    <source>
        <dbReference type="ARBA" id="ARBA00000085"/>
    </source>
</evidence>
<keyword evidence="12" id="KW-0902">Two-component regulatory system</keyword>
<reference evidence="19" key="1">
    <citation type="submission" date="2018-09" db="EMBL/GenBank/DDBJ databases">
        <title>Paracoccus onubensis nov. sp. a moderate halophilic bacterium isolated from Gruta de las Maravillas (Aracena, Spain).</title>
        <authorList>
            <person name="Jurado V."/>
            <person name="Gutierrez-Patricio S."/>
            <person name="Gonzalez-Pimentel J.L."/>
            <person name="Miller A.Z."/>
            <person name="Laiz L."/>
            <person name="Saiz-Jimenez C."/>
        </authorList>
    </citation>
    <scope>NUCLEOTIDE SEQUENCE [LARGE SCALE GENOMIC DNA]</scope>
    <source>
        <strain evidence="19">DSM 26381</strain>
    </source>
</reference>
<dbReference type="InterPro" id="IPR003661">
    <property type="entry name" value="HisK_dim/P_dom"/>
</dbReference>
<evidence type="ECO:0000256" key="8">
    <source>
        <dbReference type="ARBA" id="ARBA00022741"/>
    </source>
</evidence>
<evidence type="ECO:0000256" key="11">
    <source>
        <dbReference type="ARBA" id="ARBA00022989"/>
    </source>
</evidence>
<dbReference type="InterPro" id="IPR036097">
    <property type="entry name" value="HisK_dim/P_sf"/>
</dbReference>
<organism evidence="18 19">
    <name type="scientific">Paracoccus siganidrum</name>
    <dbReference type="NCBI Taxonomy" id="1276757"/>
    <lineage>
        <taxon>Bacteria</taxon>
        <taxon>Pseudomonadati</taxon>
        <taxon>Pseudomonadota</taxon>
        <taxon>Alphaproteobacteria</taxon>
        <taxon>Rhodobacterales</taxon>
        <taxon>Paracoccaceae</taxon>
        <taxon>Paracoccus</taxon>
    </lineage>
</organism>
<sequence length="563" mass="59970">MAAAGDSRDRGGVSARTGWPVALLLGLAVALALLAATFRLSREAALADLTDAAASVAQERVQALESILARQRAVATVLSDDSVMRQALLAPSIANRSDASVKLAGLQAQTRSSVLYLLDREGVAIAASNWNEAASFIGQDYSFRDYFSQAILAGEATQFALGTVSGRPGLYLSHDITAGADQVGVIVVKVEFDDLEANWARDPNPTFVTDEAGQVFLTSLDDLRFQQIPAPEPTQFATHLEVPGAPGWRLAIHSSSRPALRWAGLTTGSAGLLLLLVALAAGRAWRHQREIRQKAEAERRYRADLERAVAERTRDLSDEMRERRAAEERLSKLQGDLVQANKLAALGQITAGVAHEVNQPLATIKLLAQNGLAMLPSDQAPDVAGNLGSIVRMTDRIAQITTELRSFSRKATGHVGPVSVKEAVEASVLLAASRGSGRDMRLEVAPIPAELRVMAETVRLEQVMVNLIQNAQEALAGRPDPLIRILVGEGPMVRITVADNGPGLAPEIAATLFTPFATSKPEGVGLGLVISQDIARDFGGRLTAEPPRPGTGAVFHLDLPRAP</sequence>
<dbReference type="PANTHER" id="PTHR43065:SF46">
    <property type="entry name" value="C4-DICARBOXYLATE TRANSPORT SENSOR PROTEIN DCTB"/>
    <property type="match status" value="1"/>
</dbReference>
<keyword evidence="9 18" id="KW-0418">Kinase</keyword>
<keyword evidence="8" id="KW-0547">Nucleotide-binding</keyword>
<evidence type="ECO:0000256" key="4">
    <source>
        <dbReference type="ARBA" id="ARBA00022475"/>
    </source>
</evidence>
<evidence type="ECO:0000256" key="7">
    <source>
        <dbReference type="ARBA" id="ARBA00022692"/>
    </source>
</evidence>
<keyword evidence="19" id="KW-1185">Reference proteome</keyword>
<keyword evidence="7 16" id="KW-0812">Transmembrane</keyword>
<comment type="caution">
    <text evidence="18">The sequence shown here is derived from an EMBL/GenBank/DDBJ whole genome shotgun (WGS) entry which is preliminary data.</text>
</comment>
<feature type="transmembrane region" description="Helical" evidence="16">
    <location>
        <begin position="21"/>
        <end position="40"/>
    </location>
</feature>
<dbReference type="SMART" id="SM00388">
    <property type="entry name" value="HisKA"/>
    <property type="match status" value="1"/>
</dbReference>
<dbReference type="Proteomes" id="UP000283587">
    <property type="component" value="Unassembled WGS sequence"/>
</dbReference>
<evidence type="ECO:0000256" key="9">
    <source>
        <dbReference type="ARBA" id="ARBA00022777"/>
    </source>
</evidence>
<evidence type="ECO:0000256" key="15">
    <source>
        <dbReference type="SAM" id="MobiDB-lite"/>
    </source>
</evidence>
<dbReference type="Pfam" id="PF02518">
    <property type="entry name" value="HATPase_c"/>
    <property type="match status" value="1"/>
</dbReference>
<dbReference type="GO" id="GO:0005886">
    <property type="term" value="C:plasma membrane"/>
    <property type="evidence" value="ECO:0007669"/>
    <property type="project" value="UniProtKB-SubCell"/>
</dbReference>
<evidence type="ECO:0000313" key="19">
    <source>
        <dbReference type="Proteomes" id="UP000283587"/>
    </source>
</evidence>
<feature type="coiled-coil region" evidence="14">
    <location>
        <begin position="316"/>
        <end position="343"/>
    </location>
</feature>
<dbReference type="PANTHER" id="PTHR43065">
    <property type="entry name" value="SENSOR HISTIDINE KINASE"/>
    <property type="match status" value="1"/>
</dbReference>
<evidence type="ECO:0000256" key="14">
    <source>
        <dbReference type="SAM" id="Coils"/>
    </source>
</evidence>
<evidence type="ECO:0000256" key="6">
    <source>
        <dbReference type="ARBA" id="ARBA00022679"/>
    </source>
</evidence>
<keyword evidence="13 16" id="KW-0472">Membrane</keyword>
<evidence type="ECO:0000256" key="2">
    <source>
        <dbReference type="ARBA" id="ARBA00004651"/>
    </source>
</evidence>
<dbReference type="PRINTS" id="PR00344">
    <property type="entry name" value="BCTRLSENSOR"/>
</dbReference>
<dbReference type="Pfam" id="PF00512">
    <property type="entry name" value="HisKA"/>
    <property type="match status" value="1"/>
</dbReference>
<dbReference type="InterPro" id="IPR017055">
    <property type="entry name" value="Sig_transdc_His_kinase_DctB"/>
</dbReference>
<dbReference type="GO" id="GO:0000155">
    <property type="term" value="F:phosphorelay sensor kinase activity"/>
    <property type="evidence" value="ECO:0007669"/>
    <property type="project" value="InterPro"/>
</dbReference>
<comment type="subcellular location">
    <subcellularLocation>
        <location evidence="2">Cell membrane</location>
        <topology evidence="2">Multi-pass membrane protein</topology>
    </subcellularLocation>
</comment>
<dbReference type="EMBL" id="QZEW01000001">
    <property type="protein sequence ID" value="RJL22677.1"/>
    <property type="molecule type" value="Genomic_DNA"/>
</dbReference>
<name>A0A419ACN6_9RHOB</name>
<dbReference type="RefSeq" id="WP_119896203.1">
    <property type="nucleotide sequence ID" value="NZ_QNRC01000003.1"/>
</dbReference>
<evidence type="ECO:0000256" key="10">
    <source>
        <dbReference type="ARBA" id="ARBA00022840"/>
    </source>
</evidence>
<feature type="region of interest" description="Disordered" evidence="15">
    <location>
        <begin position="541"/>
        <end position="563"/>
    </location>
</feature>
<evidence type="ECO:0000313" key="18">
    <source>
        <dbReference type="EMBL" id="RJL22677.1"/>
    </source>
</evidence>
<evidence type="ECO:0000256" key="3">
    <source>
        <dbReference type="ARBA" id="ARBA00012438"/>
    </source>
</evidence>
<evidence type="ECO:0000256" key="16">
    <source>
        <dbReference type="SAM" id="Phobius"/>
    </source>
</evidence>
<dbReference type="PROSITE" id="PS50109">
    <property type="entry name" value="HIS_KIN"/>
    <property type="match status" value="1"/>
</dbReference>
<dbReference type="Gene3D" id="1.10.287.130">
    <property type="match status" value="1"/>
</dbReference>
<dbReference type="SMART" id="SM00387">
    <property type="entry name" value="HATPase_c"/>
    <property type="match status" value="1"/>
</dbReference>
<keyword evidence="10" id="KW-0067">ATP-binding</keyword>
<evidence type="ECO:0000256" key="13">
    <source>
        <dbReference type="ARBA" id="ARBA00023136"/>
    </source>
</evidence>
<dbReference type="InterPro" id="IPR005467">
    <property type="entry name" value="His_kinase_dom"/>
</dbReference>
<keyword evidence="4" id="KW-1003">Cell membrane</keyword>
<dbReference type="Pfam" id="PF02743">
    <property type="entry name" value="dCache_1"/>
    <property type="match status" value="1"/>
</dbReference>
<dbReference type="Gene3D" id="3.30.450.20">
    <property type="entry name" value="PAS domain"/>
    <property type="match status" value="2"/>
</dbReference>
<keyword evidence="14" id="KW-0175">Coiled coil</keyword>
<gene>
    <name evidence="18" type="ORF">D3P05_00335</name>
</gene>
<feature type="domain" description="Histidine kinase" evidence="17">
    <location>
        <begin position="352"/>
        <end position="563"/>
    </location>
</feature>
<feature type="transmembrane region" description="Helical" evidence="16">
    <location>
        <begin position="262"/>
        <end position="285"/>
    </location>
</feature>
<dbReference type="InterPro" id="IPR036890">
    <property type="entry name" value="HATPase_C_sf"/>
</dbReference>
<evidence type="ECO:0000259" key="17">
    <source>
        <dbReference type="PROSITE" id="PS50109"/>
    </source>
</evidence>
<dbReference type="AlphaFoldDB" id="A0A419ACN6"/>
<evidence type="ECO:0000256" key="12">
    <source>
        <dbReference type="ARBA" id="ARBA00023012"/>
    </source>
</evidence>
<dbReference type="InterPro" id="IPR033479">
    <property type="entry name" value="dCache_1"/>
</dbReference>
<dbReference type="InterPro" id="IPR003594">
    <property type="entry name" value="HATPase_dom"/>
</dbReference>
<evidence type="ECO:0000256" key="5">
    <source>
        <dbReference type="ARBA" id="ARBA00022553"/>
    </source>
</evidence>
<accession>A0A419ACN6</accession>
<dbReference type="SUPFAM" id="SSF103190">
    <property type="entry name" value="Sensory domain-like"/>
    <property type="match status" value="1"/>
</dbReference>
<comment type="catalytic activity">
    <reaction evidence="1">
        <text>ATP + protein L-histidine = ADP + protein N-phospho-L-histidine.</text>
        <dbReference type="EC" id="2.7.13.3"/>
    </reaction>
</comment>
<dbReference type="PIRSF" id="PIRSF036431">
    <property type="entry name" value="STHK_DctB"/>
    <property type="match status" value="1"/>
</dbReference>
<dbReference type="InterPro" id="IPR029151">
    <property type="entry name" value="Sensor-like_sf"/>
</dbReference>
<dbReference type="Gene3D" id="3.30.565.10">
    <property type="entry name" value="Histidine kinase-like ATPase, C-terminal domain"/>
    <property type="match status" value="1"/>
</dbReference>
<dbReference type="SUPFAM" id="SSF55874">
    <property type="entry name" value="ATPase domain of HSP90 chaperone/DNA topoisomerase II/histidine kinase"/>
    <property type="match status" value="1"/>
</dbReference>
<keyword evidence="6" id="KW-0808">Transferase</keyword>
<dbReference type="Gene3D" id="6.10.250.3020">
    <property type="match status" value="1"/>
</dbReference>
<dbReference type="SUPFAM" id="SSF47384">
    <property type="entry name" value="Homodimeric domain of signal transducing histidine kinase"/>
    <property type="match status" value="1"/>
</dbReference>